<keyword evidence="3" id="KW-0732">Signal</keyword>
<feature type="chain" id="PRO_5043427798" evidence="3">
    <location>
        <begin position="19"/>
        <end position="364"/>
    </location>
</feature>
<evidence type="ECO:0000256" key="2">
    <source>
        <dbReference type="SAM" id="MobiDB-lite"/>
    </source>
</evidence>
<dbReference type="Pfam" id="PF01549">
    <property type="entry name" value="ShK"/>
    <property type="match status" value="3"/>
</dbReference>
<dbReference type="PANTHER" id="PTHR10334">
    <property type="entry name" value="CYSTEINE-RICH SECRETORY PROTEIN-RELATED"/>
    <property type="match status" value="1"/>
</dbReference>
<reference evidence="5 6" key="1">
    <citation type="journal article" date="2021" name="Elife">
        <title>Chloroplast acquisition without the gene transfer in kleptoplastic sea slugs, Plakobranchus ocellatus.</title>
        <authorList>
            <person name="Maeda T."/>
            <person name="Takahashi S."/>
            <person name="Yoshida T."/>
            <person name="Shimamura S."/>
            <person name="Takaki Y."/>
            <person name="Nagai Y."/>
            <person name="Toyoda A."/>
            <person name="Suzuki Y."/>
            <person name="Arimoto A."/>
            <person name="Ishii H."/>
            <person name="Satoh N."/>
            <person name="Nishiyama T."/>
            <person name="Hasebe M."/>
            <person name="Maruyama T."/>
            <person name="Minagawa J."/>
            <person name="Obokata J."/>
            <person name="Shigenobu S."/>
        </authorList>
    </citation>
    <scope>NUCLEOTIDE SEQUENCE [LARGE SCALE GENOMIC DNA]</scope>
</reference>
<dbReference type="Gene3D" id="1.10.10.1940">
    <property type="match status" value="1"/>
</dbReference>
<protein>
    <submittedName>
        <fullName evidence="5">Cysteine-rich venom protein</fullName>
    </submittedName>
</protein>
<dbReference type="AlphaFoldDB" id="A0AAV4GRM3"/>
<feature type="region of interest" description="Disordered" evidence="2">
    <location>
        <begin position="231"/>
        <end position="282"/>
    </location>
</feature>
<dbReference type="CDD" id="cd05380">
    <property type="entry name" value="CAP_euk"/>
    <property type="match status" value="1"/>
</dbReference>
<feature type="disulfide bond" evidence="1">
    <location>
        <begin position="196"/>
        <end position="230"/>
    </location>
</feature>
<evidence type="ECO:0000313" key="6">
    <source>
        <dbReference type="Proteomes" id="UP000762676"/>
    </source>
</evidence>
<feature type="compositionally biased region" description="Acidic residues" evidence="2">
    <location>
        <begin position="232"/>
        <end position="252"/>
    </location>
</feature>
<dbReference type="EMBL" id="BMAT01005156">
    <property type="protein sequence ID" value="GFR88463.1"/>
    <property type="molecule type" value="Genomic_DNA"/>
</dbReference>
<evidence type="ECO:0000256" key="1">
    <source>
        <dbReference type="PROSITE-ProRule" id="PRU01005"/>
    </source>
</evidence>
<feature type="compositionally biased region" description="Low complexity" evidence="2">
    <location>
        <begin position="269"/>
        <end position="282"/>
    </location>
</feature>
<dbReference type="InterPro" id="IPR003582">
    <property type="entry name" value="ShKT_dom"/>
</dbReference>
<dbReference type="InterPro" id="IPR035940">
    <property type="entry name" value="CAP_sf"/>
</dbReference>
<dbReference type="InterPro" id="IPR014044">
    <property type="entry name" value="CAP_dom"/>
</dbReference>
<proteinExistence type="predicted"/>
<feature type="signal peptide" evidence="3">
    <location>
        <begin position="1"/>
        <end position="18"/>
    </location>
</feature>
<evidence type="ECO:0000259" key="4">
    <source>
        <dbReference type="PROSITE" id="PS51670"/>
    </source>
</evidence>
<feature type="disulfide bond" evidence="1">
    <location>
        <begin position="287"/>
        <end position="321"/>
    </location>
</feature>
<dbReference type="Gene3D" id="3.40.33.10">
    <property type="entry name" value="CAP"/>
    <property type="match status" value="1"/>
</dbReference>
<feature type="domain" description="ShKT" evidence="4">
    <location>
        <begin position="196"/>
        <end position="230"/>
    </location>
</feature>
<keyword evidence="1" id="KW-1015">Disulfide bond</keyword>
<keyword evidence="6" id="KW-1185">Reference proteome</keyword>
<dbReference type="Pfam" id="PF00188">
    <property type="entry name" value="CAP"/>
    <property type="match status" value="1"/>
</dbReference>
<comment type="caution">
    <text evidence="1">Lacks conserved residue(s) required for the propagation of feature annotation.</text>
</comment>
<sequence>MKGTLAVLAVFALGAVVALESEWNQAARDHILDVHNEYRRNEGGCQINKLEYDMELEAQAKKWAEGCVFEHEMIKGRGENLAFSTYEHPENIMISDSAQGWFDEKNDFTRGQHGCQRSCHYTQLVWDTTEKVGCYSTRCPSLGKTSASNAWYFVCFYTPMGNTIGQEPYALSCETPCRNGQTEEDGLCVGEVIVPCVDDNEKCAGWAGRGQCDSNPDYMGRYCRKSCKICESGDEPETEEGSEEGGESEGESETGGSEEGGSEEGAETGGSTEEGAETGEGAEPAVCKDDNAHCMGWAASDQCTINPLYMLANCRKSCKVCEGGEEAGECDNKDERCEQWASTEQCTKNPGYMLNHCRKACNKC</sequence>
<dbReference type="SMART" id="SM00198">
    <property type="entry name" value="SCP"/>
    <property type="match status" value="1"/>
</dbReference>
<organism evidence="5 6">
    <name type="scientific">Elysia marginata</name>
    <dbReference type="NCBI Taxonomy" id="1093978"/>
    <lineage>
        <taxon>Eukaryota</taxon>
        <taxon>Metazoa</taxon>
        <taxon>Spiralia</taxon>
        <taxon>Lophotrochozoa</taxon>
        <taxon>Mollusca</taxon>
        <taxon>Gastropoda</taxon>
        <taxon>Heterobranchia</taxon>
        <taxon>Euthyneura</taxon>
        <taxon>Panpulmonata</taxon>
        <taxon>Sacoglossa</taxon>
        <taxon>Placobranchoidea</taxon>
        <taxon>Plakobranchidae</taxon>
        <taxon>Elysia</taxon>
    </lineage>
</organism>
<dbReference type="InterPro" id="IPR001283">
    <property type="entry name" value="CRISP-related"/>
</dbReference>
<comment type="caution">
    <text evidence="5">The sequence shown here is derived from an EMBL/GenBank/DDBJ whole genome shotgun (WGS) entry which is preliminary data.</text>
</comment>
<dbReference type="PRINTS" id="PR00837">
    <property type="entry name" value="V5TPXLIKE"/>
</dbReference>
<name>A0AAV4GRM3_9GAST</name>
<accession>A0AAV4GRM3</accession>
<dbReference type="SUPFAM" id="SSF55797">
    <property type="entry name" value="PR-1-like"/>
    <property type="match status" value="1"/>
</dbReference>
<dbReference type="SMART" id="SM00254">
    <property type="entry name" value="ShKT"/>
    <property type="match status" value="3"/>
</dbReference>
<evidence type="ECO:0000313" key="5">
    <source>
        <dbReference type="EMBL" id="GFR88463.1"/>
    </source>
</evidence>
<feature type="disulfide bond" evidence="1">
    <location>
        <begin position="330"/>
        <end position="364"/>
    </location>
</feature>
<dbReference type="Proteomes" id="UP000762676">
    <property type="component" value="Unassembled WGS sequence"/>
</dbReference>
<gene>
    <name evidence="5" type="ORF">ElyMa_002518600</name>
</gene>
<dbReference type="PROSITE" id="PS51670">
    <property type="entry name" value="SHKT"/>
    <property type="match status" value="3"/>
</dbReference>
<evidence type="ECO:0000256" key="3">
    <source>
        <dbReference type="SAM" id="SignalP"/>
    </source>
</evidence>
<feature type="domain" description="ShKT" evidence="4">
    <location>
        <begin position="287"/>
        <end position="321"/>
    </location>
</feature>
<feature type="domain" description="ShKT" evidence="4">
    <location>
        <begin position="330"/>
        <end position="364"/>
    </location>
</feature>